<comment type="caution">
    <text evidence="1">The sequence shown here is derived from an EMBL/GenBank/DDBJ whole genome shotgun (WGS) entry which is preliminary data.</text>
</comment>
<keyword evidence="2" id="KW-1185">Reference proteome</keyword>
<accession>A0ACB8UKH3</accession>
<dbReference type="EMBL" id="MU274900">
    <property type="protein sequence ID" value="KAI0094733.1"/>
    <property type="molecule type" value="Genomic_DNA"/>
</dbReference>
<sequence length="373" mass="41935">MDGHNLQHYDWPHQHPNDDHYYFIDTDQAASQYPYAESSCQHHPVYSPSHATDSLSFASPLHQDWSNSYPSSFSVATNSSQHHIHAPIPISSYSTLLPHLVSELAELPLASRSLEDPRLRPASRSPAISDPESPSMTSATTQSRSLSPTDNASPLEVYGNAPQVFFPPPCELLATLAEQDSRPRQLRSPSLHSCSKSRSTSRGTVDKKGASSSARAAQSHGGKIRSSTSNASIKNCSFVRKPQHLTPSRSVVALESPQRPRPENIRKVFFRTVQKFVGFKPTDPDTITSHEKKRHYLETLEEYVIWLHDYCDSIRHTPTPLERVDRYRELSSRSIRAMLVHYQDDAKCLYEELKGKNPECSLFEDSCSQATRP</sequence>
<protein>
    <submittedName>
        <fullName evidence="1">Uncharacterized protein</fullName>
    </submittedName>
</protein>
<proteinExistence type="predicted"/>
<organism evidence="1 2">
    <name type="scientific">Irpex rosettiformis</name>
    <dbReference type="NCBI Taxonomy" id="378272"/>
    <lineage>
        <taxon>Eukaryota</taxon>
        <taxon>Fungi</taxon>
        <taxon>Dikarya</taxon>
        <taxon>Basidiomycota</taxon>
        <taxon>Agaricomycotina</taxon>
        <taxon>Agaricomycetes</taxon>
        <taxon>Polyporales</taxon>
        <taxon>Irpicaceae</taxon>
        <taxon>Irpex</taxon>
    </lineage>
</organism>
<reference evidence="1" key="1">
    <citation type="journal article" date="2021" name="Environ. Microbiol.">
        <title>Gene family expansions and transcriptome signatures uncover fungal adaptations to wood decay.</title>
        <authorList>
            <person name="Hage H."/>
            <person name="Miyauchi S."/>
            <person name="Viragh M."/>
            <person name="Drula E."/>
            <person name="Min B."/>
            <person name="Chaduli D."/>
            <person name="Navarro D."/>
            <person name="Favel A."/>
            <person name="Norest M."/>
            <person name="Lesage-Meessen L."/>
            <person name="Balint B."/>
            <person name="Merenyi Z."/>
            <person name="de Eugenio L."/>
            <person name="Morin E."/>
            <person name="Martinez A.T."/>
            <person name="Baldrian P."/>
            <person name="Stursova M."/>
            <person name="Martinez M.J."/>
            <person name="Novotny C."/>
            <person name="Magnuson J.K."/>
            <person name="Spatafora J.W."/>
            <person name="Maurice S."/>
            <person name="Pangilinan J."/>
            <person name="Andreopoulos W."/>
            <person name="LaButti K."/>
            <person name="Hundley H."/>
            <person name="Na H."/>
            <person name="Kuo A."/>
            <person name="Barry K."/>
            <person name="Lipzen A."/>
            <person name="Henrissat B."/>
            <person name="Riley R."/>
            <person name="Ahrendt S."/>
            <person name="Nagy L.G."/>
            <person name="Grigoriev I.V."/>
            <person name="Martin F."/>
            <person name="Rosso M.N."/>
        </authorList>
    </citation>
    <scope>NUCLEOTIDE SEQUENCE</scope>
    <source>
        <strain evidence="1">CBS 384.51</strain>
    </source>
</reference>
<name>A0ACB8UKH3_9APHY</name>
<evidence type="ECO:0000313" key="2">
    <source>
        <dbReference type="Proteomes" id="UP001055072"/>
    </source>
</evidence>
<gene>
    <name evidence="1" type="ORF">BDY19DRAFT_914277</name>
</gene>
<evidence type="ECO:0000313" key="1">
    <source>
        <dbReference type="EMBL" id="KAI0094733.1"/>
    </source>
</evidence>
<dbReference type="Proteomes" id="UP001055072">
    <property type="component" value="Unassembled WGS sequence"/>
</dbReference>